<evidence type="ECO:0000313" key="11">
    <source>
        <dbReference type="EMBL" id="ORY16282.1"/>
    </source>
</evidence>
<keyword evidence="5" id="KW-0862">Zinc</keyword>
<dbReference type="PROSITE" id="PS51192">
    <property type="entry name" value="HELICASE_ATP_BIND_1"/>
    <property type="match status" value="1"/>
</dbReference>
<dbReference type="InterPro" id="IPR001650">
    <property type="entry name" value="Helicase_C-like"/>
</dbReference>
<sequence length="1488" mass="167978">MTTVSATAQLKKAFLKAPYGITESQEPFEAILNFVNNRSLASSASEERSPKRRKLEKGNDIASQLDDLCIEDKSVLLAEITLGLELSQLAPEQREQLSQLPDDRTPLSISLESLSREPSQKLRLSLWSLHSPSHGLDLVADYAADAVDSVDALDNLASHLETAIKLSTTMNGKKRSKKPGASFARSFFRPPTQDSETLTIEVEIRWVSGYSVVENVGAKTPTGKNDMEVLTKYSPSGSGEAYTPWSLSDFYESVHVPPPDMEVSRMIQQSLPETNLYPFQQRAVDWLLRREGVAFSEGGELNAISSAATSTPVSFKLIHDAKGNPCYASHLRGIIVTNPDSIRDSSHALRGGILAEEMGLGKTVELIALVRHHKRQTLEEKVFDVYTGAHVKPTSATLIITPPSILEQWKTEINKHAPELKVLHYHGLPSQTASRMAHDAATVENLLRYDIVLTTYHVLSREVHYAKPPPDREFRHGKQHEPRRSPLVQLSWWRVCLDEAQMVENGVSQAATVARTIPRCNAWAVSGTPLRKDIQDLRGLLTFLRYQPFADCKAVWDRLDKPLFRTIFSQIAMRHTKDKIRQELQLPPQKRVVITVPFTAIEEQNYSELMAQMCRDCGLSREGEPLDDDQDVGKSDRMREWLVRLRQTCLHAHVGRKNRRALGAKHGPLRTVDEVLEVMIDQNDTVLKAEARDFILSMLRIGHILGNNKQSEYRSRDALDSYEAALPFIQDWVRVCRDELAMEMEKTGALSLKGVAPDPIENEGDTDDEEKGFETSGRVSTIRRSLRSFLELEQACAFFIGTSYFQIKSNTNITKPDTEEFHSKEKLEVEWYDKAKAIRTELLRQPQHRAQREMKRIRSRQPFHRLPQIGDLTDLGGIENRHVLRMMDDVTDILNAQAKQLEEWRQKVIDILLISLVDEDEGKETTGDEYEDSTKLQDELYVYVMALRTVVADRNAIVNGLQDKLIEHEMNEAERLARKGEGHAPELLLEVVNARQKFKPTEQHGSLKGVVSGTRSLLTSLQWRADSGDARAKVEASIAQKYLSQVQRIATEEAKALAILEKEQDLFRAAMNHRLEYYRQLQHISDTVAPWRENLDETLDEPSLLREIGVKQQRQQRMGSLKTKQTYLTNLRRENQHHQRPSHECIICQDEFEIGVLTVCGHKYCKECINHWWQQNRNCPMCKKKLYSSDFHDITFKPSEMKAHEENEQGSSSQPSTPAAPSSTSIYSGISDSIMREIKSIELSGASYGTKIDMIARHLLWIRHNDPGAKSIVFSQFRDFLEVLRQALNQWNIGSSSISDKNGISSFKNDPAIDCFLLDAKSDSSGLNLVNATNVFLCEPLINPAIELQAIARVHRIGQQRATTVFMYLISDTVEEAIYDISVSRRLEHIGKGKNAVGSRSGTTTPILQENALDAANSMEIEAAPLQKLLRKKGDGEIVQVDDLWACLFGKPRKQHNAVLEQEVGRHLRAEAAESRITQAASSKPGPS</sequence>
<dbReference type="GO" id="GO:0000209">
    <property type="term" value="P:protein polyubiquitination"/>
    <property type="evidence" value="ECO:0007669"/>
    <property type="project" value="TreeGrafter"/>
</dbReference>
<accession>A0A1Y2A1A3</accession>
<feature type="compositionally biased region" description="Acidic residues" evidence="8">
    <location>
        <begin position="760"/>
        <end position="771"/>
    </location>
</feature>
<dbReference type="InterPro" id="IPR000330">
    <property type="entry name" value="SNF2_N"/>
</dbReference>
<gene>
    <name evidence="11" type="ORF">BCR34DRAFT_638778</name>
</gene>
<evidence type="ECO:0000256" key="2">
    <source>
        <dbReference type="ARBA" id="ARBA00022741"/>
    </source>
</evidence>
<dbReference type="GO" id="GO:0006974">
    <property type="term" value="P:DNA damage response"/>
    <property type="evidence" value="ECO:0007669"/>
    <property type="project" value="TreeGrafter"/>
</dbReference>
<feature type="domain" description="RING-type" evidence="9">
    <location>
        <begin position="1145"/>
        <end position="1183"/>
    </location>
</feature>
<keyword evidence="3 7" id="KW-0863">Zinc-finger</keyword>
<dbReference type="PROSITE" id="PS00518">
    <property type="entry name" value="ZF_RING_1"/>
    <property type="match status" value="1"/>
</dbReference>
<evidence type="ECO:0000256" key="4">
    <source>
        <dbReference type="ARBA" id="ARBA00022801"/>
    </source>
</evidence>
<dbReference type="CDD" id="cd18793">
    <property type="entry name" value="SF2_C_SNF"/>
    <property type="match status" value="1"/>
</dbReference>
<organism evidence="11 12">
    <name type="scientific">Clohesyomyces aquaticus</name>
    <dbReference type="NCBI Taxonomy" id="1231657"/>
    <lineage>
        <taxon>Eukaryota</taxon>
        <taxon>Fungi</taxon>
        <taxon>Dikarya</taxon>
        <taxon>Ascomycota</taxon>
        <taxon>Pezizomycotina</taxon>
        <taxon>Dothideomycetes</taxon>
        <taxon>Pleosporomycetidae</taxon>
        <taxon>Pleosporales</taxon>
        <taxon>Lindgomycetaceae</taxon>
        <taxon>Clohesyomyces</taxon>
    </lineage>
</organism>
<keyword evidence="4" id="KW-0378">Hydrolase</keyword>
<evidence type="ECO:0000256" key="6">
    <source>
        <dbReference type="ARBA" id="ARBA00022840"/>
    </source>
</evidence>
<dbReference type="FunFam" id="3.40.50.10810:FF:000059">
    <property type="entry name" value="SNF2 family helicase/ATPase, putative"/>
    <property type="match status" value="1"/>
</dbReference>
<evidence type="ECO:0000256" key="3">
    <source>
        <dbReference type="ARBA" id="ARBA00022771"/>
    </source>
</evidence>
<evidence type="ECO:0000256" key="7">
    <source>
        <dbReference type="PROSITE-ProRule" id="PRU00175"/>
    </source>
</evidence>
<protein>
    <submittedName>
        <fullName evidence="11">SNF2 family N-terminal domain-domain-containing protein</fullName>
    </submittedName>
</protein>
<dbReference type="Gene3D" id="3.30.40.10">
    <property type="entry name" value="Zinc/RING finger domain, C3HC4 (zinc finger)"/>
    <property type="match status" value="1"/>
</dbReference>
<dbReference type="InterPro" id="IPR052583">
    <property type="entry name" value="ATP-helicase/E3_Ub-Ligase"/>
</dbReference>
<evidence type="ECO:0000256" key="1">
    <source>
        <dbReference type="ARBA" id="ARBA00022723"/>
    </source>
</evidence>
<name>A0A1Y2A1A3_9PLEO</name>
<keyword evidence="2" id="KW-0547">Nucleotide-binding</keyword>
<dbReference type="STRING" id="1231657.A0A1Y2A1A3"/>
<dbReference type="Proteomes" id="UP000193144">
    <property type="component" value="Unassembled WGS sequence"/>
</dbReference>
<evidence type="ECO:0000256" key="8">
    <source>
        <dbReference type="SAM" id="MobiDB-lite"/>
    </source>
</evidence>
<evidence type="ECO:0000259" key="10">
    <source>
        <dbReference type="PROSITE" id="PS51192"/>
    </source>
</evidence>
<dbReference type="GO" id="GO:0061630">
    <property type="term" value="F:ubiquitin protein ligase activity"/>
    <property type="evidence" value="ECO:0007669"/>
    <property type="project" value="TreeGrafter"/>
</dbReference>
<dbReference type="Pfam" id="PF00176">
    <property type="entry name" value="SNF2-rel_dom"/>
    <property type="match status" value="1"/>
</dbReference>
<dbReference type="PROSITE" id="PS50089">
    <property type="entry name" value="ZF_RING_2"/>
    <property type="match status" value="1"/>
</dbReference>
<dbReference type="InterPro" id="IPR017907">
    <property type="entry name" value="Znf_RING_CS"/>
</dbReference>
<dbReference type="InterPro" id="IPR049730">
    <property type="entry name" value="SNF2/RAD54-like_C"/>
</dbReference>
<dbReference type="SUPFAM" id="SSF57850">
    <property type="entry name" value="RING/U-box"/>
    <property type="match status" value="1"/>
</dbReference>
<dbReference type="Gene3D" id="3.40.50.300">
    <property type="entry name" value="P-loop containing nucleotide triphosphate hydrolases"/>
    <property type="match status" value="1"/>
</dbReference>
<dbReference type="GO" id="GO:0016787">
    <property type="term" value="F:hydrolase activity"/>
    <property type="evidence" value="ECO:0007669"/>
    <property type="project" value="UniProtKB-KW"/>
</dbReference>
<dbReference type="GO" id="GO:0008270">
    <property type="term" value="F:zinc ion binding"/>
    <property type="evidence" value="ECO:0007669"/>
    <property type="project" value="UniProtKB-KW"/>
</dbReference>
<dbReference type="Pfam" id="PF13923">
    <property type="entry name" value="zf-C3HC4_2"/>
    <property type="match status" value="1"/>
</dbReference>
<dbReference type="SMART" id="SM00487">
    <property type="entry name" value="DEXDc"/>
    <property type="match status" value="1"/>
</dbReference>
<dbReference type="InterPro" id="IPR059033">
    <property type="entry name" value="C144_05_dom"/>
</dbReference>
<evidence type="ECO:0000313" key="12">
    <source>
        <dbReference type="Proteomes" id="UP000193144"/>
    </source>
</evidence>
<dbReference type="Gene3D" id="3.40.50.10810">
    <property type="entry name" value="Tandem AAA-ATPase domain"/>
    <property type="match status" value="1"/>
</dbReference>
<dbReference type="InterPro" id="IPR001841">
    <property type="entry name" value="Znf_RING"/>
</dbReference>
<feature type="compositionally biased region" description="Low complexity" evidence="8">
    <location>
        <begin position="1211"/>
        <end position="1224"/>
    </location>
</feature>
<dbReference type="OrthoDB" id="5330228at2759"/>
<dbReference type="SUPFAM" id="SSF52540">
    <property type="entry name" value="P-loop containing nucleoside triphosphate hydrolases"/>
    <property type="match status" value="2"/>
</dbReference>
<feature type="domain" description="Helicase ATP-binding" evidence="10">
    <location>
        <begin position="343"/>
        <end position="547"/>
    </location>
</feature>
<proteinExistence type="predicted"/>
<dbReference type="InterPro" id="IPR027417">
    <property type="entry name" value="P-loop_NTPase"/>
</dbReference>
<keyword evidence="12" id="KW-1185">Reference proteome</keyword>
<dbReference type="EMBL" id="MCFA01000019">
    <property type="protein sequence ID" value="ORY16282.1"/>
    <property type="molecule type" value="Genomic_DNA"/>
</dbReference>
<dbReference type="GO" id="GO:0005524">
    <property type="term" value="F:ATP binding"/>
    <property type="evidence" value="ECO:0007669"/>
    <property type="project" value="InterPro"/>
</dbReference>
<keyword evidence="6" id="KW-0067">ATP-binding</keyword>
<dbReference type="Pfam" id="PF26021">
    <property type="entry name" value="Ferritin_C144_05"/>
    <property type="match status" value="1"/>
</dbReference>
<dbReference type="Pfam" id="PF00271">
    <property type="entry name" value="Helicase_C"/>
    <property type="match status" value="1"/>
</dbReference>
<dbReference type="CDD" id="cd18070">
    <property type="entry name" value="DEXQc_SHPRH"/>
    <property type="match status" value="1"/>
</dbReference>
<dbReference type="PANTHER" id="PTHR45865:SF1">
    <property type="entry name" value="E3 UBIQUITIN-PROTEIN LIGASE SHPRH"/>
    <property type="match status" value="1"/>
</dbReference>
<keyword evidence="1" id="KW-0479">Metal-binding</keyword>
<feature type="region of interest" description="Disordered" evidence="8">
    <location>
        <begin position="754"/>
        <end position="776"/>
    </location>
</feature>
<dbReference type="InterPro" id="IPR014001">
    <property type="entry name" value="Helicase_ATP-bd"/>
</dbReference>
<dbReference type="GO" id="GO:0005634">
    <property type="term" value="C:nucleus"/>
    <property type="evidence" value="ECO:0007669"/>
    <property type="project" value="TreeGrafter"/>
</dbReference>
<evidence type="ECO:0000256" key="5">
    <source>
        <dbReference type="ARBA" id="ARBA00022833"/>
    </source>
</evidence>
<dbReference type="SMART" id="SM00184">
    <property type="entry name" value="RING"/>
    <property type="match status" value="1"/>
</dbReference>
<feature type="region of interest" description="Disordered" evidence="8">
    <location>
        <begin position="1203"/>
        <end position="1224"/>
    </location>
</feature>
<comment type="caution">
    <text evidence="11">The sequence shown here is derived from an EMBL/GenBank/DDBJ whole genome shotgun (WGS) entry which is preliminary data.</text>
</comment>
<reference evidence="11 12" key="1">
    <citation type="submission" date="2016-07" db="EMBL/GenBank/DDBJ databases">
        <title>Pervasive Adenine N6-methylation of Active Genes in Fungi.</title>
        <authorList>
            <consortium name="DOE Joint Genome Institute"/>
            <person name="Mondo S.J."/>
            <person name="Dannebaum R.O."/>
            <person name="Kuo R.C."/>
            <person name="Labutti K."/>
            <person name="Haridas S."/>
            <person name="Kuo A."/>
            <person name="Salamov A."/>
            <person name="Ahrendt S.R."/>
            <person name="Lipzen A."/>
            <person name="Sullivan W."/>
            <person name="Andreopoulos W.B."/>
            <person name="Clum A."/>
            <person name="Lindquist E."/>
            <person name="Daum C."/>
            <person name="Ramamoorthy G.K."/>
            <person name="Gryganskyi A."/>
            <person name="Culley D."/>
            <person name="Magnuson J.K."/>
            <person name="James T.Y."/>
            <person name="O'Malley M.A."/>
            <person name="Stajich J.E."/>
            <person name="Spatafora J.W."/>
            <person name="Visel A."/>
            <person name="Grigoriev I.V."/>
        </authorList>
    </citation>
    <scope>NUCLEOTIDE SEQUENCE [LARGE SCALE GENOMIC DNA]</scope>
    <source>
        <strain evidence="11 12">CBS 115471</strain>
    </source>
</reference>
<evidence type="ECO:0000259" key="9">
    <source>
        <dbReference type="PROSITE" id="PS50089"/>
    </source>
</evidence>
<dbReference type="PANTHER" id="PTHR45865">
    <property type="entry name" value="E3 UBIQUITIN-PROTEIN LIGASE SHPRH FAMILY MEMBER"/>
    <property type="match status" value="1"/>
</dbReference>
<dbReference type="InterPro" id="IPR038718">
    <property type="entry name" value="SNF2-like_sf"/>
</dbReference>
<dbReference type="InterPro" id="IPR013083">
    <property type="entry name" value="Znf_RING/FYVE/PHD"/>
</dbReference>